<evidence type="ECO:0000256" key="2">
    <source>
        <dbReference type="SAM" id="SignalP"/>
    </source>
</evidence>
<dbReference type="InterPro" id="IPR019405">
    <property type="entry name" value="Lactonase_7-beta_prop"/>
</dbReference>
<dbReference type="PROSITE" id="PS51782">
    <property type="entry name" value="LYSM"/>
    <property type="match status" value="1"/>
</dbReference>
<sequence length="515" mass="54486">MRFQTRLLSALALSTLSQATKIYVSSYSGNITIVTVAPKEGEKGNLTLTAISSTDGCASNPSWLELDQKTSTLYCADEGFPNPTNATFSSFGTGGAAGNGSLVRFNKITTLNGGVYSKIYGNGSVLALANYGGSGITIIDISKQQGSLDIVQEITFTFQTPIYKPGTNDTINPHIHQTIIDLTKTFLLAPDLSADLIHVFSISPSYTLQRLSTQVDLSVKRGHGPRHGVSYQLGHGSNKTYLYVVMETANMVHGYEVFYNANKTLTFNELQDLQLPVPSTAAAAEIRLTPDNKYLIISSRNDTSFTIPHPDPQNTTHIPSDSMFTFLISPSSGQLCQVQRFPAGGLLPRQFEINKAGTMLAVALNGDNRLVVIGRDVASGDLTGILGSLEIDVEGKGPGMVTCAVWDEDHDHQGGWAGGNLSAANPSKTSWPSRTALSSATGAPVSTPTPFQPGMIGNCSKFHLVVESDTCSSIATAAGIALSDFYAWNPAVGSSCATMLAKNNVCVGVGAGARG</sequence>
<keyword evidence="2" id="KW-0732">Signal</keyword>
<evidence type="ECO:0000256" key="1">
    <source>
        <dbReference type="ARBA" id="ARBA00005564"/>
    </source>
</evidence>
<dbReference type="PANTHER" id="PTHR30344">
    <property type="entry name" value="6-PHOSPHOGLUCONOLACTONASE-RELATED"/>
    <property type="match status" value="1"/>
</dbReference>
<reference evidence="4 5" key="1">
    <citation type="submission" date="2016-04" db="EMBL/GenBank/DDBJ databases">
        <title>A degradative enzymes factory behind the ericoid mycorrhizal symbiosis.</title>
        <authorList>
            <consortium name="DOE Joint Genome Institute"/>
            <person name="Martino E."/>
            <person name="Morin E."/>
            <person name="Grelet G."/>
            <person name="Kuo A."/>
            <person name="Kohler A."/>
            <person name="Daghino S."/>
            <person name="Barry K."/>
            <person name="Choi C."/>
            <person name="Cichocki N."/>
            <person name="Clum A."/>
            <person name="Copeland A."/>
            <person name="Hainaut M."/>
            <person name="Haridas S."/>
            <person name="Labutti K."/>
            <person name="Lindquist E."/>
            <person name="Lipzen A."/>
            <person name="Khouja H.-R."/>
            <person name="Murat C."/>
            <person name="Ohm R."/>
            <person name="Olson A."/>
            <person name="Spatafora J."/>
            <person name="Veneault-Fourrey C."/>
            <person name="Henrissat B."/>
            <person name="Grigoriev I."/>
            <person name="Martin F."/>
            <person name="Perotto S."/>
        </authorList>
    </citation>
    <scope>NUCLEOTIDE SEQUENCE [LARGE SCALE GENOMIC DNA]</scope>
    <source>
        <strain evidence="4 5">E</strain>
    </source>
</reference>
<dbReference type="InParanoid" id="A0A2J6TGA3"/>
<protein>
    <submittedName>
        <fullName evidence="4">Carbohydrate-binding module family 50 protein</fullName>
    </submittedName>
</protein>
<dbReference type="Proteomes" id="UP000235371">
    <property type="component" value="Unassembled WGS sequence"/>
</dbReference>
<evidence type="ECO:0000313" key="4">
    <source>
        <dbReference type="EMBL" id="PMD62056.1"/>
    </source>
</evidence>
<dbReference type="InterPro" id="IPR018392">
    <property type="entry name" value="LysM"/>
</dbReference>
<dbReference type="CDD" id="cd00118">
    <property type="entry name" value="LysM"/>
    <property type="match status" value="1"/>
</dbReference>
<dbReference type="Gene3D" id="2.130.10.10">
    <property type="entry name" value="YVTN repeat-like/Quinoprotein amine dehydrogenase"/>
    <property type="match status" value="1"/>
</dbReference>
<dbReference type="STRING" id="1095630.A0A2J6TGA3"/>
<organism evidence="4 5">
    <name type="scientific">Hyaloscypha bicolor E</name>
    <dbReference type="NCBI Taxonomy" id="1095630"/>
    <lineage>
        <taxon>Eukaryota</taxon>
        <taxon>Fungi</taxon>
        <taxon>Dikarya</taxon>
        <taxon>Ascomycota</taxon>
        <taxon>Pezizomycotina</taxon>
        <taxon>Leotiomycetes</taxon>
        <taxon>Helotiales</taxon>
        <taxon>Hyaloscyphaceae</taxon>
        <taxon>Hyaloscypha</taxon>
        <taxon>Hyaloscypha bicolor</taxon>
    </lineage>
</organism>
<gene>
    <name evidence="4" type="ORF">K444DRAFT_628068</name>
</gene>
<feature type="signal peptide" evidence="2">
    <location>
        <begin position="1"/>
        <end position="19"/>
    </location>
</feature>
<dbReference type="InterPro" id="IPR015943">
    <property type="entry name" value="WD40/YVTN_repeat-like_dom_sf"/>
</dbReference>
<dbReference type="InterPro" id="IPR011048">
    <property type="entry name" value="Haem_d1_sf"/>
</dbReference>
<dbReference type="RefSeq" id="XP_024738960.1">
    <property type="nucleotide sequence ID" value="XM_024882881.1"/>
</dbReference>
<dbReference type="InterPro" id="IPR036779">
    <property type="entry name" value="LysM_dom_sf"/>
</dbReference>
<dbReference type="Gene3D" id="3.10.350.10">
    <property type="entry name" value="LysM domain"/>
    <property type="match status" value="1"/>
</dbReference>
<dbReference type="SUPFAM" id="SSF51004">
    <property type="entry name" value="C-terminal (heme d1) domain of cytochrome cd1-nitrite reductase"/>
    <property type="match status" value="1"/>
</dbReference>
<comment type="similarity">
    <text evidence="1">Belongs to the cycloisomerase 2 family.</text>
</comment>
<evidence type="ECO:0000313" key="5">
    <source>
        <dbReference type="Proteomes" id="UP000235371"/>
    </source>
</evidence>
<proteinExistence type="inferred from homology"/>
<name>A0A2J6TGA3_9HELO</name>
<dbReference type="GeneID" id="36590958"/>
<dbReference type="EMBL" id="KZ613785">
    <property type="protein sequence ID" value="PMD62056.1"/>
    <property type="molecule type" value="Genomic_DNA"/>
</dbReference>
<dbReference type="Pfam" id="PF10282">
    <property type="entry name" value="Lactonase"/>
    <property type="match status" value="1"/>
</dbReference>
<dbReference type="AlphaFoldDB" id="A0A2J6TGA3"/>
<feature type="chain" id="PRO_5014327175" evidence="2">
    <location>
        <begin position="20"/>
        <end position="515"/>
    </location>
</feature>
<accession>A0A2J6TGA3</accession>
<keyword evidence="5" id="KW-1185">Reference proteome</keyword>
<dbReference type="PANTHER" id="PTHR30344:SF1">
    <property type="entry name" value="6-PHOSPHOGLUCONOLACTONASE"/>
    <property type="match status" value="1"/>
</dbReference>
<feature type="domain" description="LysM" evidence="3">
    <location>
        <begin position="461"/>
        <end position="507"/>
    </location>
</feature>
<dbReference type="GO" id="GO:0017057">
    <property type="term" value="F:6-phosphogluconolactonase activity"/>
    <property type="evidence" value="ECO:0007669"/>
    <property type="project" value="TreeGrafter"/>
</dbReference>
<evidence type="ECO:0000259" key="3">
    <source>
        <dbReference type="PROSITE" id="PS51782"/>
    </source>
</evidence>
<dbReference type="SUPFAM" id="SSF54106">
    <property type="entry name" value="LysM domain"/>
    <property type="match status" value="1"/>
</dbReference>
<dbReference type="InterPro" id="IPR050282">
    <property type="entry name" value="Cycloisomerase_2"/>
</dbReference>
<dbReference type="OrthoDB" id="9972196at2759"/>